<sequence length="327" mass="35930">MPSFVEFETLVQIVPLTFELSALILGLLFGSFLNVCISRLPDHRSINSPRSHCPNCKQTIRWYDNIPILSWILLRAHCRQCKTPIPWRYPLVELAIGLWFLVLSVPIYRLCTSNWMTVDFGPPLGVWRAEQATTLIGLLILGFLLIGLLVMDWQTYTLPDAFTLTGAAIGFFLVCAQAIFLGPGQDEIKLNPRHSLRMSSPGSFVAKGNVFLTGPEHLVFGRLAAIVGVALLLLAIRAIYKAVRHRDGLGLGDVKLLAMIAAFLGFWPAILALFVGVILTAAYGLTLMVRRQATATTRLPLGTFISIGGLVAALFGAPLIAWYSSLL</sequence>
<feature type="transmembrane region" description="Helical" evidence="7">
    <location>
        <begin position="219"/>
        <end position="236"/>
    </location>
</feature>
<protein>
    <submittedName>
        <fullName evidence="10">Leader peptidase (Prepilin peptidase)/N-methyltransferase</fullName>
        <ecNumber evidence="10">2.1.1.-</ecNumber>
        <ecNumber evidence="10">3.4.23.43</ecNumber>
    </submittedName>
</protein>
<dbReference type="GO" id="GO:0005886">
    <property type="term" value="C:plasma membrane"/>
    <property type="evidence" value="ECO:0007669"/>
    <property type="project" value="UniProtKB-SubCell"/>
</dbReference>
<evidence type="ECO:0000259" key="8">
    <source>
        <dbReference type="Pfam" id="PF01478"/>
    </source>
</evidence>
<dbReference type="Pfam" id="PF06750">
    <property type="entry name" value="A24_N_bact"/>
    <property type="match status" value="1"/>
</dbReference>
<accession>A0A7W7ZTA9</accession>
<feature type="transmembrane region" description="Helical" evidence="7">
    <location>
        <begin position="256"/>
        <end position="283"/>
    </location>
</feature>
<feature type="domain" description="Prepilin peptidase A24 N-terminal" evidence="9">
    <location>
        <begin position="24"/>
        <end position="104"/>
    </location>
</feature>
<evidence type="ECO:0000256" key="4">
    <source>
        <dbReference type="ARBA" id="ARBA00022692"/>
    </source>
</evidence>
<dbReference type="Pfam" id="PF01478">
    <property type="entry name" value="Peptidase_A24"/>
    <property type="match status" value="1"/>
</dbReference>
<dbReference type="Gene3D" id="1.20.120.1220">
    <property type="match status" value="1"/>
</dbReference>
<comment type="subcellular location">
    <subcellularLocation>
        <location evidence="1">Cell membrane</location>
        <topology evidence="1">Multi-pass membrane protein</topology>
    </subcellularLocation>
</comment>
<evidence type="ECO:0000256" key="7">
    <source>
        <dbReference type="SAM" id="Phobius"/>
    </source>
</evidence>
<dbReference type="PANTHER" id="PTHR30487">
    <property type="entry name" value="TYPE 4 PREPILIN-LIKE PROTEINS LEADER PEPTIDE-PROCESSING ENZYME"/>
    <property type="match status" value="1"/>
</dbReference>
<dbReference type="GO" id="GO:0008168">
    <property type="term" value="F:methyltransferase activity"/>
    <property type="evidence" value="ECO:0007669"/>
    <property type="project" value="UniProtKB-KW"/>
</dbReference>
<feature type="transmembrane region" description="Helical" evidence="7">
    <location>
        <begin position="129"/>
        <end position="150"/>
    </location>
</feature>
<dbReference type="InterPro" id="IPR000045">
    <property type="entry name" value="Prepilin_IV_endopep_pep"/>
</dbReference>
<comment type="caution">
    <text evidence="10">The sequence shown here is derived from an EMBL/GenBank/DDBJ whole genome shotgun (WGS) entry which is preliminary data.</text>
</comment>
<keyword evidence="10" id="KW-0808">Transferase</keyword>
<evidence type="ECO:0000256" key="1">
    <source>
        <dbReference type="ARBA" id="ARBA00004651"/>
    </source>
</evidence>
<keyword evidence="4 7" id="KW-0812">Transmembrane</keyword>
<evidence type="ECO:0000259" key="9">
    <source>
        <dbReference type="Pfam" id="PF06750"/>
    </source>
</evidence>
<keyword evidence="6 7" id="KW-0472">Membrane</keyword>
<evidence type="ECO:0000256" key="6">
    <source>
        <dbReference type="ARBA" id="ARBA00023136"/>
    </source>
</evidence>
<comment type="similarity">
    <text evidence="2">Belongs to the peptidase A24 family.</text>
</comment>
<evidence type="ECO:0000256" key="5">
    <source>
        <dbReference type="ARBA" id="ARBA00022989"/>
    </source>
</evidence>
<keyword evidence="10" id="KW-0489">Methyltransferase</keyword>
<reference evidence="10 11" key="1">
    <citation type="submission" date="2020-08" db="EMBL/GenBank/DDBJ databases">
        <title>Genomic Encyclopedia of Type Strains, Phase IV (KMG-V): Genome sequencing to study the core and pangenomes of soil and plant-associated prokaryotes.</title>
        <authorList>
            <person name="Whitman W."/>
        </authorList>
    </citation>
    <scope>NUCLEOTIDE SEQUENCE [LARGE SCALE GENOMIC DNA]</scope>
    <source>
        <strain evidence="10 11">X5P3</strain>
    </source>
</reference>
<dbReference type="Proteomes" id="UP000584867">
    <property type="component" value="Unassembled WGS sequence"/>
</dbReference>
<dbReference type="InterPro" id="IPR010627">
    <property type="entry name" value="Prepilin_pept_A24_N"/>
</dbReference>
<keyword evidence="10" id="KW-0378">Hydrolase</keyword>
<evidence type="ECO:0000313" key="10">
    <source>
        <dbReference type="EMBL" id="MBB5065769.1"/>
    </source>
</evidence>
<name>A0A7W7ZTA9_9BACT</name>
<organism evidence="10 11">
    <name type="scientific">Granulicella mallensis</name>
    <dbReference type="NCBI Taxonomy" id="940614"/>
    <lineage>
        <taxon>Bacteria</taxon>
        <taxon>Pseudomonadati</taxon>
        <taxon>Acidobacteriota</taxon>
        <taxon>Terriglobia</taxon>
        <taxon>Terriglobales</taxon>
        <taxon>Acidobacteriaceae</taxon>
        <taxon>Granulicella</taxon>
    </lineage>
</organism>
<dbReference type="RefSeq" id="WP_184258739.1">
    <property type="nucleotide sequence ID" value="NZ_JACHIO010000019.1"/>
</dbReference>
<feature type="domain" description="Prepilin type IV endopeptidase peptidase" evidence="8">
    <location>
        <begin position="214"/>
        <end position="285"/>
    </location>
</feature>
<keyword evidence="3" id="KW-1003">Cell membrane</keyword>
<dbReference type="EMBL" id="JACHIO010000019">
    <property type="protein sequence ID" value="MBB5065769.1"/>
    <property type="molecule type" value="Genomic_DNA"/>
</dbReference>
<proteinExistence type="inferred from homology"/>
<feature type="transmembrane region" description="Helical" evidence="7">
    <location>
        <begin position="89"/>
        <end position="109"/>
    </location>
</feature>
<dbReference type="AlphaFoldDB" id="A0A7W7ZTA9"/>
<keyword evidence="5 7" id="KW-1133">Transmembrane helix</keyword>
<feature type="transmembrane region" description="Helical" evidence="7">
    <location>
        <begin position="20"/>
        <end position="40"/>
    </location>
</feature>
<dbReference type="GO" id="GO:0004190">
    <property type="term" value="F:aspartic-type endopeptidase activity"/>
    <property type="evidence" value="ECO:0007669"/>
    <property type="project" value="UniProtKB-EC"/>
</dbReference>
<dbReference type="GO" id="GO:0032259">
    <property type="term" value="P:methylation"/>
    <property type="evidence" value="ECO:0007669"/>
    <property type="project" value="UniProtKB-KW"/>
</dbReference>
<dbReference type="PANTHER" id="PTHR30487:SF0">
    <property type="entry name" value="PREPILIN LEADER PEPTIDASE_N-METHYLTRANSFERASE-RELATED"/>
    <property type="match status" value="1"/>
</dbReference>
<dbReference type="EC" id="3.4.23.43" evidence="10"/>
<evidence type="ECO:0000256" key="3">
    <source>
        <dbReference type="ARBA" id="ARBA00022475"/>
    </source>
</evidence>
<dbReference type="InterPro" id="IPR050882">
    <property type="entry name" value="Prepilin_peptidase/N-MTase"/>
</dbReference>
<dbReference type="EC" id="2.1.1.-" evidence="10"/>
<feature type="transmembrane region" description="Helical" evidence="7">
    <location>
        <begin position="162"/>
        <end position="182"/>
    </location>
</feature>
<evidence type="ECO:0000313" key="11">
    <source>
        <dbReference type="Proteomes" id="UP000584867"/>
    </source>
</evidence>
<evidence type="ECO:0000256" key="2">
    <source>
        <dbReference type="ARBA" id="ARBA00005801"/>
    </source>
</evidence>
<feature type="transmembrane region" description="Helical" evidence="7">
    <location>
        <begin position="303"/>
        <end position="323"/>
    </location>
</feature>
<dbReference type="GO" id="GO:0006465">
    <property type="term" value="P:signal peptide processing"/>
    <property type="evidence" value="ECO:0007669"/>
    <property type="project" value="TreeGrafter"/>
</dbReference>
<gene>
    <name evidence="10" type="ORF">HDF15_004139</name>
</gene>